<dbReference type="SMART" id="SM00297">
    <property type="entry name" value="BROMO"/>
    <property type="match status" value="1"/>
</dbReference>
<feature type="compositionally biased region" description="Basic and acidic residues" evidence="3">
    <location>
        <begin position="481"/>
        <end position="491"/>
    </location>
</feature>
<feature type="region of interest" description="Disordered" evidence="3">
    <location>
        <begin position="210"/>
        <end position="254"/>
    </location>
</feature>
<feature type="region of interest" description="Disordered" evidence="3">
    <location>
        <begin position="462"/>
        <end position="629"/>
    </location>
</feature>
<evidence type="ECO:0000256" key="3">
    <source>
        <dbReference type="SAM" id="MobiDB-lite"/>
    </source>
</evidence>
<proteinExistence type="predicted"/>
<protein>
    <submittedName>
        <fullName evidence="5">Bromodomain-containing protein 8</fullName>
    </submittedName>
</protein>
<feature type="region of interest" description="Disordered" evidence="3">
    <location>
        <begin position="645"/>
        <end position="813"/>
    </location>
</feature>
<feature type="compositionally biased region" description="Polar residues" evidence="3">
    <location>
        <begin position="244"/>
        <end position="254"/>
    </location>
</feature>
<keyword evidence="6" id="KW-1185">Reference proteome</keyword>
<gene>
    <name evidence="5" type="primary">Brd8</name>
    <name evidence="5" type="ORF">Bhyg_10661</name>
</gene>
<evidence type="ECO:0000313" key="5">
    <source>
        <dbReference type="EMBL" id="KAJ6637930.1"/>
    </source>
</evidence>
<dbReference type="Proteomes" id="UP001151699">
    <property type="component" value="Chromosome X"/>
</dbReference>
<accession>A0A9Q0MTX3</accession>
<feature type="compositionally biased region" description="Acidic residues" evidence="3">
    <location>
        <begin position="597"/>
        <end position="612"/>
    </location>
</feature>
<dbReference type="AlphaFoldDB" id="A0A9Q0MTX3"/>
<evidence type="ECO:0000313" key="6">
    <source>
        <dbReference type="Proteomes" id="UP001151699"/>
    </source>
</evidence>
<dbReference type="PANTHER" id="PTHR15398:SF4">
    <property type="entry name" value="BROMODOMAIN-CONTAINING PROTEIN 8 ISOFORM X1"/>
    <property type="match status" value="1"/>
</dbReference>
<feature type="compositionally biased region" description="Low complexity" evidence="3">
    <location>
        <begin position="224"/>
        <end position="234"/>
    </location>
</feature>
<dbReference type="InterPro" id="IPR001487">
    <property type="entry name" value="Bromodomain"/>
</dbReference>
<feature type="compositionally biased region" description="Basic and acidic residues" evidence="3">
    <location>
        <begin position="656"/>
        <end position="682"/>
    </location>
</feature>
<dbReference type="EMBL" id="WJQU01000003">
    <property type="protein sequence ID" value="KAJ6637930.1"/>
    <property type="molecule type" value="Genomic_DNA"/>
</dbReference>
<name>A0A9Q0MTX3_9DIPT</name>
<evidence type="ECO:0000256" key="2">
    <source>
        <dbReference type="PROSITE-ProRule" id="PRU00035"/>
    </source>
</evidence>
<evidence type="ECO:0000259" key="4">
    <source>
        <dbReference type="PROSITE" id="PS50014"/>
    </source>
</evidence>
<dbReference type="Pfam" id="PF00439">
    <property type="entry name" value="Bromodomain"/>
    <property type="match status" value="1"/>
</dbReference>
<dbReference type="SUPFAM" id="SSF47370">
    <property type="entry name" value="Bromodomain"/>
    <property type="match status" value="1"/>
</dbReference>
<feature type="compositionally biased region" description="Acidic residues" evidence="3">
    <location>
        <begin position="535"/>
        <end position="545"/>
    </location>
</feature>
<dbReference type="PRINTS" id="PR00503">
    <property type="entry name" value="BROMODOMAIN"/>
</dbReference>
<dbReference type="InterPro" id="IPR036427">
    <property type="entry name" value="Bromodomain-like_sf"/>
</dbReference>
<dbReference type="Gene3D" id="1.20.920.10">
    <property type="entry name" value="Bromodomain-like"/>
    <property type="match status" value="1"/>
</dbReference>
<feature type="region of interest" description="Disordered" evidence="3">
    <location>
        <begin position="75"/>
        <end position="96"/>
    </location>
</feature>
<feature type="compositionally biased region" description="Basic and acidic residues" evidence="3">
    <location>
        <begin position="731"/>
        <end position="778"/>
    </location>
</feature>
<feature type="compositionally biased region" description="Basic residues" evidence="3">
    <location>
        <begin position="937"/>
        <end position="948"/>
    </location>
</feature>
<evidence type="ECO:0000256" key="1">
    <source>
        <dbReference type="ARBA" id="ARBA00023117"/>
    </source>
</evidence>
<feature type="compositionally biased region" description="Polar residues" evidence="3">
    <location>
        <begin position="511"/>
        <end position="520"/>
    </location>
</feature>
<feature type="compositionally biased region" description="Polar residues" evidence="3">
    <location>
        <begin position="798"/>
        <end position="810"/>
    </location>
</feature>
<sequence>MSSVQERLQLKRVPLDSWSIREKLSLASVVACSGDQNWMTVSRALKTLCGGDRPSDWFSQKSCAAQYGKLLENVATPKRKKRTEKDNSQTSAAETPAELILRDLRQERMEELDSLISVDEDQYKKEKEDILEIQSKKLDIERLQELWAYITQEQKTKQKEQLERKQWLEQREERKMEHERAWRPAHFFQSAANQSPSKPSHLNIKINSNEDMDIDDSNSKQGTSPLLTSLLKSPSPAPNPGTLLHTSISSPNNNRVTAPTITNLLTGTISNIPVSVQHQSFPVQMPSLTPSMHFEQSNVVQSPSQAAPTLSMLLESKFKDSPQKIPPLARIDSGTFRQQDSSQFQQQIDVNIVPKNLFPVNNVVDNVDPGGTKDEDQQLMDVFNGLIPDNIDELADILTENNVILNPELLEEDEILENVESLMDVEQQNDDMEKLSQDEPKIQGFSDEQLMCVDAQEGDSNQLTADGELNQPKPNSPTPDRMSESRPISDLKEEDQSDFSNDVPLSELFKCNQTTSQVKQPTEDEATPRTKEPDVFESDSNDDQCLESIKREIQGLSGLKENSDNSNEETDHQPKFLDGNESTDRFPVTENPKEESITEEVEEPVTEATDEGEDKRMTETVEVVEIKDDKCEEEKTDAVIVLEETDDANSEATVSDEGKMEVASAKDDEQMEANKLKSRTESTDDDDMFEDSKDLVEDVMPDDNPTTVTAEKSAERTVNIIDTDDDSPIEVIREDKSGKVKRDYSRKKTDNSTTEKRIDVIPEDNKQLTRVKERDRSESPYIDDDAESKSSSRRSRSTPVLDSLPNSPASTDDHEYRTWKKSILLVYNQVYSHKYASIFQKQIPDDKKADYRSYIHYPMDLHTIKRNIESGKCRTTIEFQNDIALMCYNAIIYNCNDSVTRDMAVEMRDFAFSAVETIMETWKKENEKTSSSPGVKMTRKRKNRLPAV</sequence>
<feature type="domain" description="Bromo" evidence="4">
    <location>
        <begin position="831"/>
        <end position="901"/>
    </location>
</feature>
<dbReference type="OrthoDB" id="1742084at2759"/>
<keyword evidence="1 2" id="KW-0103">Bromodomain</keyword>
<organism evidence="5 6">
    <name type="scientific">Pseudolycoriella hygida</name>
    <dbReference type="NCBI Taxonomy" id="35572"/>
    <lineage>
        <taxon>Eukaryota</taxon>
        <taxon>Metazoa</taxon>
        <taxon>Ecdysozoa</taxon>
        <taxon>Arthropoda</taxon>
        <taxon>Hexapoda</taxon>
        <taxon>Insecta</taxon>
        <taxon>Pterygota</taxon>
        <taxon>Neoptera</taxon>
        <taxon>Endopterygota</taxon>
        <taxon>Diptera</taxon>
        <taxon>Nematocera</taxon>
        <taxon>Sciaroidea</taxon>
        <taxon>Sciaridae</taxon>
        <taxon>Pseudolycoriella</taxon>
    </lineage>
</organism>
<comment type="caution">
    <text evidence="5">The sequence shown here is derived from an EMBL/GenBank/DDBJ whole genome shotgun (WGS) entry which is preliminary data.</text>
</comment>
<dbReference type="PANTHER" id="PTHR15398">
    <property type="entry name" value="BROMODOMAIN-CONTAINING PROTEIN 8"/>
    <property type="match status" value="1"/>
</dbReference>
<feature type="region of interest" description="Disordered" evidence="3">
    <location>
        <begin position="925"/>
        <end position="948"/>
    </location>
</feature>
<reference evidence="5" key="1">
    <citation type="submission" date="2022-07" db="EMBL/GenBank/DDBJ databases">
        <authorList>
            <person name="Trinca V."/>
            <person name="Uliana J.V.C."/>
            <person name="Torres T.T."/>
            <person name="Ward R.J."/>
            <person name="Monesi N."/>
        </authorList>
    </citation>
    <scope>NUCLEOTIDE SEQUENCE</scope>
    <source>
        <strain evidence="5">HSMRA1968</strain>
        <tissue evidence="5">Whole embryos</tissue>
    </source>
</reference>
<feature type="compositionally biased region" description="Basic and acidic residues" evidence="3">
    <location>
        <begin position="613"/>
        <end position="629"/>
    </location>
</feature>
<dbReference type="GO" id="GO:0035267">
    <property type="term" value="C:NuA4 histone acetyltransferase complex"/>
    <property type="evidence" value="ECO:0007669"/>
    <property type="project" value="TreeGrafter"/>
</dbReference>
<dbReference type="PROSITE" id="PS50014">
    <property type="entry name" value="BROMODOMAIN_2"/>
    <property type="match status" value="1"/>
</dbReference>